<comment type="caution">
    <text evidence="1">The sequence shown here is derived from an EMBL/GenBank/DDBJ whole genome shotgun (WGS) entry which is preliminary data.</text>
</comment>
<reference evidence="1" key="2">
    <citation type="journal article" date="2023" name="IMA Fungus">
        <title>Comparative genomic study of the Penicillium genus elucidates a diverse pangenome and 15 lateral gene transfer events.</title>
        <authorList>
            <person name="Petersen C."/>
            <person name="Sorensen T."/>
            <person name="Nielsen M.R."/>
            <person name="Sondergaard T.E."/>
            <person name="Sorensen J.L."/>
            <person name="Fitzpatrick D.A."/>
            <person name="Frisvad J.C."/>
            <person name="Nielsen K.L."/>
        </authorList>
    </citation>
    <scope>NUCLEOTIDE SEQUENCE</scope>
    <source>
        <strain evidence="1">IBT 26290</strain>
    </source>
</reference>
<keyword evidence="2" id="KW-1185">Reference proteome</keyword>
<organism evidence="1 2">
    <name type="scientific">Penicillium canariense</name>
    <dbReference type="NCBI Taxonomy" id="189055"/>
    <lineage>
        <taxon>Eukaryota</taxon>
        <taxon>Fungi</taxon>
        <taxon>Dikarya</taxon>
        <taxon>Ascomycota</taxon>
        <taxon>Pezizomycotina</taxon>
        <taxon>Eurotiomycetes</taxon>
        <taxon>Eurotiomycetidae</taxon>
        <taxon>Eurotiales</taxon>
        <taxon>Aspergillaceae</taxon>
        <taxon>Penicillium</taxon>
    </lineage>
</organism>
<name>A0A9W9I6M5_9EURO</name>
<evidence type="ECO:0000313" key="2">
    <source>
        <dbReference type="Proteomes" id="UP001149163"/>
    </source>
</evidence>
<dbReference type="GeneID" id="81424718"/>
<dbReference type="OrthoDB" id="4812032at2759"/>
<sequence length="261" mass="29102">MPAKTPEIHSWNQISAPSNYSLFTLDTKGISTSMDEMAHDFHDSENIHDQLAQLTCDEFPFLVPVPTAGDDLEATAHKLSDLVQIISSGRPFALTTGQASTSKPSAEAFAKERMLATELVQYERWKGRIYPLPAFDWATNIRPVPEEALKTFSQRAAAMDIIWHHQGATPENAAWLSVNHSDLLPLVKAVTKVLSAKVHLEKYNPLSRLSETQIAEAKTLQLINAVVGENVERERARLRRVIECINQSRAVLRARLKVLGT</sequence>
<reference evidence="1" key="1">
    <citation type="submission" date="2022-11" db="EMBL/GenBank/DDBJ databases">
        <authorList>
            <person name="Petersen C."/>
        </authorList>
    </citation>
    <scope>NUCLEOTIDE SEQUENCE</scope>
    <source>
        <strain evidence="1">IBT 26290</strain>
    </source>
</reference>
<dbReference type="Proteomes" id="UP001149163">
    <property type="component" value="Unassembled WGS sequence"/>
</dbReference>
<evidence type="ECO:0000313" key="1">
    <source>
        <dbReference type="EMBL" id="KAJ5167823.1"/>
    </source>
</evidence>
<accession>A0A9W9I6M5</accession>
<dbReference type="EMBL" id="JAPQKN010000002">
    <property type="protein sequence ID" value="KAJ5167823.1"/>
    <property type="molecule type" value="Genomic_DNA"/>
</dbReference>
<dbReference type="RefSeq" id="XP_056544284.1">
    <property type="nucleotide sequence ID" value="XM_056685542.1"/>
</dbReference>
<gene>
    <name evidence="1" type="ORF">N7482_003417</name>
</gene>
<dbReference type="AlphaFoldDB" id="A0A9W9I6M5"/>
<protein>
    <submittedName>
        <fullName evidence="1">Uncharacterized protein</fullName>
    </submittedName>
</protein>
<proteinExistence type="predicted"/>